<evidence type="ECO:0000313" key="15">
    <source>
        <dbReference type="Proteomes" id="UP000589495"/>
    </source>
</evidence>
<feature type="region of interest" description="Disordered" evidence="12">
    <location>
        <begin position="210"/>
        <end position="276"/>
    </location>
</feature>
<evidence type="ECO:0000313" key="14">
    <source>
        <dbReference type="EMBL" id="NWT10586.1"/>
    </source>
</evidence>
<dbReference type="CDD" id="cd12073">
    <property type="entry name" value="SH3_HS1"/>
    <property type="match status" value="1"/>
</dbReference>
<comment type="function">
    <text evidence="7">Substrate of the antigen receptor-coupled tyrosine kinase. Plays a role in antigen receptor signaling for both clonal expansion and deletion in lymphoid cells. May also be involved in the regulation of gene expression.</text>
</comment>
<evidence type="ECO:0000256" key="4">
    <source>
        <dbReference type="ARBA" id="ARBA00022737"/>
    </source>
</evidence>
<gene>
    <name evidence="14" type="primary">Hcls1</name>
    <name evidence="14" type="ORF">VIRALT_R10233</name>
</gene>
<evidence type="ECO:0000256" key="8">
    <source>
        <dbReference type="ARBA" id="ARBA00074098"/>
    </source>
</evidence>
<evidence type="ECO:0000259" key="13">
    <source>
        <dbReference type="PROSITE" id="PS50002"/>
    </source>
</evidence>
<evidence type="ECO:0000256" key="5">
    <source>
        <dbReference type="ARBA" id="ARBA00022990"/>
    </source>
</evidence>
<comment type="caution">
    <text evidence="14">The sequence shown here is derived from an EMBL/GenBank/DDBJ whole genome shotgun (WGS) entry which is preliminary data.</text>
</comment>
<dbReference type="GO" id="GO:0005886">
    <property type="term" value="C:plasma membrane"/>
    <property type="evidence" value="ECO:0007669"/>
    <property type="project" value="TreeGrafter"/>
</dbReference>
<dbReference type="Proteomes" id="UP000589495">
    <property type="component" value="Unassembled WGS sequence"/>
</dbReference>
<evidence type="ECO:0000256" key="2">
    <source>
        <dbReference type="ARBA" id="ARBA00022443"/>
    </source>
</evidence>
<keyword evidence="3" id="KW-0597">Phosphoprotein</keyword>
<dbReference type="PROSITE" id="PS50002">
    <property type="entry name" value="SH3"/>
    <property type="match status" value="1"/>
</dbReference>
<dbReference type="GO" id="GO:0030864">
    <property type="term" value="C:cortical actin cytoskeleton"/>
    <property type="evidence" value="ECO:0007669"/>
    <property type="project" value="TreeGrafter"/>
</dbReference>
<comment type="subcellular location">
    <subcellularLocation>
        <location evidence="1">Mitochondrion</location>
    </subcellularLocation>
</comment>
<dbReference type="GO" id="GO:0005739">
    <property type="term" value="C:mitochondrion"/>
    <property type="evidence" value="ECO:0007669"/>
    <property type="project" value="UniProtKB-SubCell"/>
</dbReference>
<sequence length="500" mass="55141">MWKAVVGHNVSVKVEAQGDDWDTDPDFVNDISEREQRWGAKTIEGSGRAGHIDIHQLRSKVSEEHEVIKKKELETGPKASYGYGGKFGTERDRMDKCAVGHEYVADVGKHSSQTDAAQGFGGKFGVQRDRADKSALGFEYKGEVEKHSSQKGKSGFGGRYGVERDKVDKAAVGFDYKSQAEKHDSQKDYAKGFGGRYGVQKDRMDKSAAGFDEMTAPTSSSEKTRPLEAASSGTSSLRSRFEHMAKLAEEEGRRQAEEERVRRQAREHQPAQEQVSQGCLAVTQTFPQSHAAPRPSVWSLEGNLRPKLLPCICQEWPLSFTVVAGLSFSARKCHRERRSRLGQPLQPCQQGEDEEVPPTLPPRPADLDAEMWKVPSQGQPTCDASSDVCGDYEELPEPSDYCDITSGGADYEELPAPLGKLDATYDFGGEGGKVDSAYEGQNPGVCAVALYDYQGDGDDEISFDPDDTITHIEMVDEGWWRGQCHGRVGLFPANYVKLLQ</sequence>
<accession>A0A7K5KWI0</accession>
<evidence type="ECO:0000256" key="6">
    <source>
        <dbReference type="ARBA" id="ARBA00023128"/>
    </source>
</evidence>
<dbReference type="PANTHER" id="PTHR10829">
    <property type="entry name" value="CORTACTIN AND DREBRIN"/>
    <property type="match status" value="1"/>
</dbReference>
<feature type="compositionally biased region" description="Basic and acidic residues" evidence="12">
    <location>
        <begin position="179"/>
        <end position="190"/>
    </location>
</feature>
<dbReference type="GO" id="GO:0051015">
    <property type="term" value="F:actin filament binding"/>
    <property type="evidence" value="ECO:0007669"/>
    <property type="project" value="TreeGrafter"/>
</dbReference>
<dbReference type="Gene3D" id="2.30.30.40">
    <property type="entry name" value="SH3 Domains"/>
    <property type="match status" value="1"/>
</dbReference>
<protein>
    <recommendedName>
        <fullName evidence="8">Hematopoietic lineage cell-specific protein</fullName>
    </recommendedName>
    <alternativeName>
        <fullName evidence="10">Hematopoietic cell-specific LYN substrate 1</fullName>
    </alternativeName>
    <alternativeName>
        <fullName evidence="9">LckBP1</fullName>
    </alternativeName>
</protein>
<dbReference type="InterPro" id="IPR036028">
    <property type="entry name" value="SH3-like_dom_sf"/>
</dbReference>
<feature type="region of interest" description="Disordered" evidence="12">
    <location>
        <begin position="339"/>
        <end position="359"/>
    </location>
</feature>
<evidence type="ECO:0000256" key="7">
    <source>
        <dbReference type="ARBA" id="ARBA00056814"/>
    </source>
</evidence>
<keyword evidence="2 11" id="KW-0728">SH3 domain</keyword>
<dbReference type="GO" id="GO:0030427">
    <property type="term" value="C:site of polarized growth"/>
    <property type="evidence" value="ECO:0007669"/>
    <property type="project" value="TreeGrafter"/>
</dbReference>
<dbReference type="GO" id="GO:0005884">
    <property type="term" value="C:actin filament"/>
    <property type="evidence" value="ECO:0007669"/>
    <property type="project" value="TreeGrafter"/>
</dbReference>
<dbReference type="PROSITE" id="PS51090">
    <property type="entry name" value="CORTACTIN"/>
    <property type="match status" value="4"/>
</dbReference>
<dbReference type="SUPFAM" id="SSF50044">
    <property type="entry name" value="SH3-domain"/>
    <property type="match status" value="1"/>
</dbReference>
<keyword evidence="4" id="KW-0677">Repeat</keyword>
<dbReference type="EMBL" id="VZRF01003417">
    <property type="protein sequence ID" value="NWT10586.1"/>
    <property type="molecule type" value="Genomic_DNA"/>
</dbReference>
<feature type="domain" description="SH3" evidence="13">
    <location>
        <begin position="442"/>
        <end position="500"/>
    </location>
</feature>
<keyword evidence="5" id="KW-0007">Acetylation</keyword>
<dbReference type="PRINTS" id="PR00499">
    <property type="entry name" value="P67PHOX"/>
</dbReference>
<evidence type="ECO:0000256" key="11">
    <source>
        <dbReference type="PROSITE-ProRule" id="PRU00192"/>
    </source>
</evidence>
<evidence type="ECO:0000256" key="12">
    <source>
        <dbReference type="SAM" id="MobiDB-lite"/>
    </source>
</evidence>
<evidence type="ECO:0000256" key="3">
    <source>
        <dbReference type="ARBA" id="ARBA00022553"/>
    </source>
</evidence>
<dbReference type="GO" id="GO:0030854">
    <property type="term" value="P:positive regulation of granulocyte differentiation"/>
    <property type="evidence" value="ECO:0007669"/>
    <property type="project" value="UniProtKB-ARBA"/>
</dbReference>
<dbReference type="InterPro" id="IPR001452">
    <property type="entry name" value="SH3_domain"/>
</dbReference>
<feature type="non-terminal residue" evidence="14">
    <location>
        <position position="500"/>
    </location>
</feature>
<dbReference type="FunFam" id="2.30.30.40:FF:000139">
    <property type="entry name" value="Hematopoietic cell-specific Lyn substrate 1"/>
    <property type="match status" value="1"/>
</dbReference>
<dbReference type="GO" id="GO:0030833">
    <property type="term" value="P:regulation of actin filament polymerization"/>
    <property type="evidence" value="ECO:0007669"/>
    <property type="project" value="TreeGrafter"/>
</dbReference>
<evidence type="ECO:0000256" key="9">
    <source>
        <dbReference type="ARBA" id="ARBA00080417"/>
    </source>
</evidence>
<dbReference type="PRINTS" id="PR00452">
    <property type="entry name" value="SH3DOMAIN"/>
</dbReference>
<dbReference type="Pfam" id="PF14604">
    <property type="entry name" value="SH3_9"/>
    <property type="match status" value="1"/>
</dbReference>
<evidence type="ECO:0000256" key="1">
    <source>
        <dbReference type="ARBA" id="ARBA00004173"/>
    </source>
</evidence>
<dbReference type="GO" id="GO:0045944">
    <property type="term" value="P:positive regulation of transcription by RNA polymerase II"/>
    <property type="evidence" value="ECO:0007669"/>
    <property type="project" value="UniProtKB-ARBA"/>
</dbReference>
<organism evidence="14 15">
    <name type="scientific">Vireo altiloquus</name>
    <name type="common">Black-whiskered vireo</name>
    <name type="synonym">Muscicapa altiloqua</name>
    <dbReference type="NCBI Taxonomy" id="34956"/>
    <lineage>
        <taxon>Eukaryota</taxon>
        <taxon>Metazoa</taxon>
        <taxon>Chordata</taxon>
        <taxon>Craniata</taxon>
        <taxon>Vertebrata</taxon>
        <taxon>Euteleostomi</taxon>
        <taxon>Archelosauria</taxon>
        <taxon>Archosauria</taxon>
        <taxon>Dinosauria</taxon>
        <taxon>Saurischia</taxon>
        <taxon>Theropoda</taxon>
        <taxon>Coelurosauria</taxon>
        <taxon>Aves</taxon>
        <taxon>Neognathae</taxon>
        <taxon>Neoaves</taxon>
        <taxon>Telluraves</taxon>
        <taxon>Australaves</taxon>
        <taxon>Passeriformes</taxon>
        <taxon>Corvoidea</taxon>
        <taxon>Vireonidae</taxon>
        <taxon>Vireoninae</taxon>
        <taxon>Vireo</taxon>
    </lineage>
</organism>
<dbReference type="AlphaFoldDB" id="A0A7K5KWI0"/>
<dbReference type="GO" id="GO:0005634">
    <property type="term" value="C:nucleus"/>
    <property type="evidence" value="ECO:0007669"/>
    <property type="project" value="UniProtKB-ARBA"/>
</dbReference>
<reference evidence="14 15" key="1">
    <citation type="submission" date="2019-09" db="EMBL/GenBank/DDBJ databases">
        <title>Bird 10,000 Genomes (B10K) Project - Family phase.</title>
        <authorList>
            <person name="Zhang G."/>
        </authorList>
    </citation>
    <scope>NUCLEOTIDE SEQUENCE [LARGE SCALE GENOMIC DNA]</scope>
    <source>
        <strain evidence="14">B10K-DU-001-22</strain>
        <tissue evidence="14">Muscle</tissue>
    </source>
</reference>
<dbReference type="SMART" id="SM00326">
    <property type="entry name" value="SH3"/>
    <property type="match status" value="1"/>
</dbReference>
<proteinExistence type="predicted"/>
<dbReference type="InterPro" id="IPR003134">
    <property type="entry name" value="Hs1_Cortactin"/>
</dbReference>
<feature type="region of interest" description="Disordered" evidence="12">
    <location>
        <begin position="179"/>
        <end position="198"/>
    </location>
</feature>
<keyword evidence="15" id="KW-1185">Reference proteome</keyword>
<dbReference type="GO" id="GO:0016477">
    <property type="term" value="P:cell migration"/>
    <property type="evidence" value="ECO:0007669"/>
    <property type="project" value="TreeGrafter"/>
</dbReference>
<name>A0A7K5KWI0_VIRAL</name>
<dbReference type="PANTHER" id="PTHR10829:SF5">
    <property type="entry name" value="HEMATOPOIETIC LINEAGE CELL-SPECIFIC PROTEIN"/>
    <property type="match status" value="1"/>
</dbReference>
<dbReference type="Pfam" id="PF02218">
    <property type="entry name" value="HS1_rep"/>
    <property type="match status" value="4"/>
</dbReference>
<feature type="non-terminal residue" evidence="14">
    <location>
        <position position="1"/>
    </location>
</feature>
<keyword evidence="6" id="KW-0496">Mitochondrion</keyword>
<evidence type="ECO:0000256" key="10">
    <source>
        <dbReference type="ARBA" id="ARBA00083918"/>
    </source>
</evidence>
<feature type="compositionally biased region" description="Basic and acidic residues" evidence="12">
    <location>
        <begin position="239"/>
        <end position="270"/>
    </location>
</feature>